<accession>A0A917ZHC9</accession>
<proteinExistence type="predicted"/>
<comment type="caution">
    <text evidence="1">The sequence shown here is derived from an EMBL/GenBank/DDBJ whole genome shotgun (WGS) entry which is preliminary data.</text>
</comment>
<dbReference type="Proteomes" id="UP000646523">
    <property type="component" value="Unassembled WGS sequence"/>
</dbReference>
<organism evidence="1 2">
    <name type="scientific">Nonomuraea cavernae</name>
    <dbReference type="NCBI Taxonomy" id="2045107"/>
    <lineage>
        <taxon>Bacteria</taxon>
        <taxon>Bacillati</taxon>
        <taxon>Actinomycetota</taxon>
        <taxon>Actinomycetes</taxon>
        <taxon>Streptosporangiales</taxon>
        <taxon>Streptosporangiaceae</taxon>
        <taxon>Nonomuraea</taxon>
    </lineage>
</organism>
<protein>
    <submittedName>
        <fullName evidence="1">Uncharacterized protein</fullName>
    </submittedName>
</protein>
<evidence type="ECO:0000313" key="2">
    <source>
        <dbReference type="Proteomes" id="UP000646523"/>
    </source>
</evidence>
<reference evidence="1" key="1">
    <citation type="journal article" date="2014" name="Int. J. Syst. Evol. Microbiol.">
        <title>Complete genome sequence of Corynebacterium casei LMG S-19264T (=DSM 44701T), isolated from a smear-ripened cheese.</title>
        <authorList>
            <consortium name="US DOE Joint Genome Institute (JGI-PGF)"/>
            <person name="Walter F."/>
            <person name="Albersmeier A."/>
            <person name="Kalinowski J."/>
            <person name="Ruckert C."/>
        </authorList>
    </citation>
    <scope>NUCLEOTIDE SEQUENCE</scope>
    <source>
        <strain evidence="1">CGMCC 4.7368</strain>
    </source>
</reference>
<keyword evidence="2" id="KW-1185">Reference proteome</keyword>
<evidence type="ECO:0000313" key="1">
    <source>
        <dbReference type="EMBL" id="GGO83080.1"/>
    </source>
</evidence>
<reference evidence="1" key="2">
    <citation type="submission" date="2020-09" db="EMBL/GenBank/DDBJ databases">
        <authorList>
            <person name="Sun Q."/>
            <person name="Zhou Y."/>
        </authorList>
    </citation>
    <scope>NUCLEOTIDE SEQUENCE</scope>
    <source>
        <strain evidence="1">CGMCC 4.7368</strain>
    </source>
</reference>
<dbReference type="EMBL" id="BMNH01000048">
    <property type="protein sequence ID" value="GGO83080.1"/>
    <property type="molecule type" value="Genomic_DNA"/>
</dbReference>
<dbReference type="AlphaFoldDB" id="A0A917ZHC9"/>
<name>A0A917ZHC9_9ACTN</name>
<dbReference type="RefSeq" id="WP_225263962.1">
    <property type="nucleotide sequence ID" value="NZ_BMNH01000048.1"/>
</dbReference>
<gene>
    <name evidence="1" type="ORF">GCM10012289_75800</name>
</gene>
<sequence length="72" mass="8136">MFPGAHAQIAYPWTPPFAREGLCRRLWTGPSHVNEFVEAIEREGQWEADQLRGAGRIAAWAAPQRCWAAFPT</sequence>